<dbReference type="Pfam" id="PF05239">
    <property type="entry name" value="PRC"/>
    <property type="match status" value="1"/>
</dbReference>
<protein>
    <submittedName>
        <fullName evidence="4">PRC-barrel domain-containing protein</fullName>
    </submittedName>
</protein>
<proteinExistence type="predicted"/>
<feature type="signal peptide" evidence="2">
    <location>
        <begin position="1"/>
        <end position="19"/>
    </location>
</feature>
<keyword evidence="5" id="KW-1185">Reference proteome</keyword>
<sequence length="169" mass="17971">MKTMFATTAAALLGTVAMADNHNQEADASGSMQSESGNEVQAASNDGNMDSNDLSAMQGQLIRTTDITGAPIYTTNEAQDEGWDPDFTYDAVGGDWNQIGTITDVALDQSGNLRGFVASIGGFLDIGDKDVLISVEDANFVAADDYSFVTRLNEEDLESMDSVSADFWS</sequence>
<evidence type="ECO:0000313" key="5">
    <source>
        <dbReference type="Proteomes" id="UP000325289"/>
    </source>
</evidence>
<dbReference type="InterPro" id="IPR011033">
    <property type="entry name" value="PRC_barrel-like_sf"/>
</dbReference>
<gene>
    <name evidence="4" type="ORF">SAMN04515678_112129</name>
</gene>
<organism evidence="4 5">
    <name type="scientific">Roseivivax sediminis</name>
    <dbReference type="NCBI Taxonomy" id="936889"/>
    <lineage>
        <taxon>Bacteria</taxon>
        <taxon>Pseudomonadati</taxon>
        <taxon>Pseudomonadota</taxon>
        <taxon>Alphaproteobacteria</taxon>
        <taxon>Rhodobacterales</taxon>
        <taxon>Roseobacteraceae</taxon>
        <taxon>Roseivivax</taxon>
    </lineage>
</organism>
<dbReference type="InterPro" id="IPR027275">
    <property type="entry name" value="PRC-brl_dom"/>
</dbReference>
<evidence type="ECO:0000259" key="3">
    <source>
        <dbReference type="Pfam" id="PF05239"/>
    </source>
</evidence>
<evidence type="ECO:0000313" key="4">
    <source>
        <dbReference type="EMBL" id="SFE63505.1"/>
    </source>
</evidence>
<feature type="domain" description="PRC-barrel" evidence="3">
    <location>
        <begin position="95"/>
        <end position="144"/>
    </location>
</feature>
<accession>A0A1I2C5N4</accession>
<feature type="region of interest" description="Disordered" evidence="1">
    <location>
        <begin position="25"/>
        <end position="53"/>
    </location>
</feature>
<keyword evidence="2" id="KW-0732">Signal</keyword>
<dbReference type="Proteomes" id="UP000325289">
    <property type="component" value="Unassembled WGS sequence"/>
</dbReference>
<name>A0A1I2C5N4_9RHOB</name>
<dbReference type="RefSeq" id="WP_223163122.1">
    <property type="nucleotide sequence ID" value="NZ_FOMS01000012.1"/>
</dbReference>
<feature type="compositionally biased region" description="Polar residues" evidence="1">
    <location>
        <begin position="30"/>
        <end position="53"/>
    </location>
</feature>
<dbReference type="AlphaFoldDB" id="A0A1I2C5N4"/>
<evidence type="ECO:0000256" key="2">
    <source>
        <dbReference type="SAM" id="SignalP"/>
    </source>
</evidence>
<reference evidence="4 5" key="1">
    <citation type="submission" date="2016-10" db="EMBL/GenBank/DDBJ databases">
        <authorList>
            <person name="Varghese N."/>
            <person name="Submissions S."/>
        </authorList>
    </citation>
    <scope>NUCLEOTIDE SEQUENCE [LARGE SCALE GENOMIC DNA]</scope>
    <source>
        <strain evidence="5">YIM D21,KCTC 23444,ACCC 10710</strain>
    </source>
</reference>
<dbReference type="EMBL" id="FOMS01000012">
    <property type="protein sequence ID" value="SFE63505.1"/>
    <property type="molecule type" value="Genomic_DNA"/>
</dbReference>
<dbReference type="SUPFAM" id="SSF50346">
    <property type="entry name" value="PRC-barrel domain"/>
    <property type="match status" value="1"/>
</dbReference>
<evidence type="ECO:0000256" key="1">
    <source>
        <dbReference type="SAM" id="MobiDB-lite"/>
    </source>
</evidence>
<dbReference type="Gene3D" id="2.30.30.240">
    <property type="entry name" value="PRC-barrel domain"/>
    <property type="match status" value="1"/>
</dbReference>
<feature type="chain" id="PRO_5009302137" evidence="2">
    <location>
        <begin position="20"/>
        <end position="169"/>
    </location>
</feature>